<dbReference type="PANTHER" id="PTHR46328">
    <property type="entry name" value="FAR-RED IMPAIRED RESPONSIVE (FAR1) FAMILY PROTEIN-RELATED"/>
    <property type="match status" value="1"/>
</dbReference>
<organism evidence="3 4">
    <name type="scientific">Linum tenue</name>
    <dbReference type="NCBI Taxonomy" id="586396"/>
    <lineage>
        <taxon>Eukaryota</taxon>
        <taxon>Viridiplantae</taxon>
        <taxon>Streptophyta</taxon>
        <taxon>Embryophyta</taxon>
        <taxon>Tracheophyta</taxon>
        <taxon>Spermatophyta</taxon>
        <taxon>Magnoliopsida</taxon>
        <taxon>eudicotyledons</taxon>
        <taxon>Gunneridae</taxon>
        <taxon>Pentapetalae</taxon>
        <taxon>rosids</taxon>
        <taxon>fabids</taxon>
        <taxon>Malpighiales</taxon>
        <taxon>Linaceae</taxon>
        <taxon>Linum</taxon>
    </lineage>
</organism>
<accession>A0AAV0L630</accession>
<dbReference type="Pfam" id="PF03101">
    <property type="entry name" value="FAR1"/>
    <property type="match status" value="1"/>
</dbReference>
<dbReference type="EMBL" id="CAMGYJ010000006">
    <property type="protein sequence ID" value="CAI0428786.1"/>
    <property type="molecule type" value="Genomic_DNA"/>
</dbReference>
<protein>
    <recommendedName>
        <fullName evidence="2">FAR1 domain-containing protein</fullName>
    </recommendedName>
</protein>
<feature type="domain" description="FAR1" evidence="2">
    <location>
        <begin position="119"/>
        <end position="209"/>
    </location>
</feature>
<feature type="compositionally biased region" description="Basic residues" evidence="1">
    <location>
        <begin position="26"/>
        <end position="35"/>
    </location>
</feature>
<proteinExistence type="predicted"/>
<dbReference type="InterPro" id="IPR004330">
    <property type="entry name" value="FAR1_DNA_bnd_dom"/>
</dbReference>
<feature type="region of interest" description="Disordered" evidence="1">
    <location>
        <begin position="1"/>
        <end position="35"/>
    </location>
</feature>
<comment type="caution">
    <text evidence="3">The sequence shown here is derived from an EMBL/GenBank/DDBJ whole genome shotgun (WGS) entry which is preliminary data.</text>
</comment>
<evidence type="ECO:0000256" key="1">
    <source>
        <dbReference type="SAM" id="MobiDB-lite"/>
    </source>
</evidence>
<evidence type="ECO:0000313" key="4">
    <source>
        <dbReference type="Proteomes" id="UP001154282"/>
    </source>
</evidence>
<reference evidence="3" key="1">
    <citation type="submission" date="2022-08" db="EMBL/GenBank/DDBJ databases">
        <authorList>
            <person name="Gutierrez-Valencia J."/>
        </authorList>
    </citation>
    <scope>NUCLEOTIDE SEQUENCE</scope>
</reference>
<dbReference type="AlphaFoldDB" id="A0AAV0L630"/>
<dbReference type="Proteomes" id="UP001154282">
    <property type="component" value="Unassembled WGS sequence"/>
</dbReference>
<evidence type="ECO:0000259" key="2">
    <source>
        <dbReference type="Pfam" id="PF03101"/>
    </source>
</evidence>
<evidence type="ECO:0000313" key="3">
    <source>
        <dbReference type="EMBL" id="CAI0428786.1"/>
    </source>
</evidence>
<dbReference type="PANTHER" id="PTHR46328:SF27">
    <property type="entry name" value="OS12G0287500 PROTEIN"/>
    <property type="match status" value="1"/>
</dbReference>
<sequence>MKSPVTPLDSPCPDPVVRFSSDVRSSTRRGLHKTRPAPAPIVRFSIVRASTRRPSNYLHPLLQLNCVGFPSTSPMAESEKDDVENPLQKDEGTKAAISMPSDEAILAMVFDTLEGAELFYNAYAKKIGFGIRKRDSRQSRSGRMLMQKWVCSKEGYRQKKWINYAARIRKPRRLTRGGCEAMFRVNLDRDTGKSVVKSLVSAHNHKLVPSKYVHLLRSHREIKEGDEVLIESLSTVGGIEAEIEDTDLFFFCAEERRPVETDTTGSPAAARRSVRRTSIQWRTKNWGIEIGHLIEIEDQNWNRRRGFWRSMRFMVPYRRYDLGFRGAGDDPAEVVYLSAPTVPISPVGCRVSSYKGEAVVAAADEGSRRIKHYWIGKPNFRINKIHRLLIGMGTR</sequence>
<name>A0AAV0L630_9ROSI</name>
<keyword evidence="4" id="KW-1185">Reference proteome</keyword>
<gene>
    <name evidence="3" type="ORF">LITE_LOCUS21818</name>
</gene>